<dbReference type="Gene3D" id="1.10.10.10">
    <property type="entry name" value="Winged helix-like DNA-binding domain superfamily/Winged helix DNA-binding domain"/>
    <property type="match status" value="1"/>
</dbReference>
<dbReference type="InterPro" id="IPR036388">
    <property type="entry name" value="WH-like_DNA-bd_sf"/>
</dbReference>
<dbReference type="InterPro" id="IPR036390">
    <property type="entry name" value="WH_DNA-bd_sf"/>
</dbReference>
<evidence type="ECO:0000313" key="2">
    <source>
        <dbReference type="Proteomes" id="UP001069802"/>
    </source>
</evidence>
<dbReference type="InterPro" id="IPR021660">
    <property type="entry name" value="DUF3253"/>
</dbReference>
<protein>
    <submittedName>
        <fullName evidence="1">DUF3253 domain-containing protein</fullName>
    </submittedName>
</protein>
<name>A0ABT4LIU9_9PROT</name>
<comment type="caution">
    <text evidence="1">The sequence shown here is derived from an EMBL/GenBank/DDBJ whole genome shotgun (WGS) entry which is preliminary data.</text>
</comment>
<accession>A0ABT4LIU9</accession>
<dbReference type="Pfam" id="PF11625">
    <property type="entry name" value="DUF3253"/>
    <property type="match status" value="1"/>
</dbReference>
<dbReference type="RefSeq" id="WP_269423186.1">
    <property type="nucleotide sequence ID" value="NZ_JAPWGY010000003.1"/>
</dbReference>
<dbReference type="EMBL" id="JAPWGY010000003">
    <property type="protein sequence ID" value="MCZ4281001.1"/>
    <property type="molecule type" value="Genomic_DNA"/>
</dbReference>
<dbReference type="Proteomes" id="UP001069802">
    <property type="component" value="Unassembled WGS sequence"/>
</dbReference>
<proteinExistence type="predicted"/>
<evidence type="ECO:0000313" key="1">
    <source>
        <dbReference type="EMBL" id="MCZ4281001.1"/>
    </source>
</evidence>
<reference evidence="1" key="1">
    <citation type="submission" date="2022-12" db="EMBL/GenBank/DDBJ databases">
        <title>Bacterial isolates from different developmental stages of Nematostella vectensis.</title>
        <authorList>
            <person name="Fraune S."/>
        </authorList>
    </citation>
    <scope>NUCLEOTIDE SEQUENCE</scope>
    <source>
        <strain evidence="1">G21630-S1</strain>
    </source>
</reference>
<keyword evidence="2" id="KW-1185">Reference proteome</keyword>
<dbReference type="SUPFAM" id="SSF46785">
    <property type="entry name" value="Winged helix' DNA-binding domain"/>
    <property type="match status" value="1"/>
</dbReference>
<gene>
    <name evidence="1" type="ORF">O4H49_09450</name>
</gene>
<sequence length="96" mass="10796">MSEEKQKTDDPVAVFILGELSGAEAPMSPDNLARAFYKPRAKKEDRPDSWRKYLPAVRQQALYLARSGRINIIRKGEVVDPKAPIKGLFKLAIAEK</sequence>
<organism evidence="1 2">
    <name type="scientific">Kiloniella laminariae</name>
    <dbReference type="NCBI Taxonomy" id="454162"/>
    <lineage>
        <taxon>Bacteria</taxon>
        <taxon>Pseudomonadati</taxon>
        <taxon>Pseudomonadota</taxon>
        <taxon>Alphaproteobacteria</taxon>
        <taxon>Rhodospirillales</taxon>
        <taxon>Kiloniellaceae</taxon>
        <taxon>Kiloniella</taxon>
    </lineage>
</organism>